<comment type="caution">
    <text evidence="2">The sequence shown here is derived from an EMBL/GenBank/DDBJ whole genome shotgun (WGS) entry which is preliminary data.</text>
</comment>
<gene>
    <name evidence="2" type="ORF">KVV02_004020</name>
</gene>
<reference evidence="2" key="1">
    <citation type="submission" date="2021-07" db="EMBL/GenBank/DDBJ databases">
        <title>Draft genome of Mortierella alpina, strain LL118, isolated from an aspen leaf litter sample.</title>
        <authorList>
            <person name="Yang S."/>
            <person name="Vinatzer B.A."/>
        </authorList>
    </citation>
    <scope>NUCLEOTIDE SEQUENCE</scope>
    <source>
        <strain evidence="2">LL118</strain>
    </source>
</reference>
<feature type="chain" id="PRO_5040161731" evidence="1">
    <location>
        <begin position="25"/>
        <end position="119"/>
    </location>
</feature>
<evidence type="ECO:0000256" key="1">
    <source>
        <dbReference type="SAM" id="SignalP"/>
    </source>
</evidence>
<feature type="signal peptide" evidence="1">
    <location>
        <begin position="1"/>
        <end position="24"/>
    </location>
</feature>
<dbReference type="Proteomes" id="UP000717515">
    <property type="component" value="Unassembled WGS sequence"/>
</dbReference>
<feature type="non-terminal residue" evidence="2">
    <location>
        <position position="1"/>
    </location>
</feature>
<dbReference type="EMBL" id="JAIFTL010001031">
    <property type="protein sequence ID" value="KAG9319028.1"/>
    <property type="molecule type" value="Genomic_DNA"/>
</dbReference>
<name>A0A9P8CTM2_MORAP</name>
<proteinExistence type="predicted"/>
<accession>A0A9P8CTM2</accession>
<sequence>QLHSIRRVCTEISVLALFVLNANLQISLFCRQQGPVTIKSSGIFEVPFDTGSVHPGWYWAVFCLSLDHLDDIEDKLDRIIFDVTSKEINSGVVYMLDYTCKTVIVKDEIRCLPRTKSAR</sequence>
<evidence type="ECO:0000313" key="3">
    <source>
        <dbReference type="Proteomes" id="UP000717515"/>
    </source>
</evidence>
<evidence type="ECO:0000313" key="2">
    <source>
        <dbReference type="EMBL" id="KAG9319028.1"/>
    </source>
</evidence>
<feature type="non-terminal residue" evidence="2">
    <location>
        <position position="119"/>
    </location>
</feature>
<dbReference type="AlphaFoldDB" id="A0A9P8CTM2"/>
<keyword evidence="1" id="KW-0732">Signal</keyword>
<protein>
    <submittedName>
        <fullName evidence="2">Uncharacterized protein</fullName>
    </submittedName>
</protein>
<organism evidence="2 3">
    <name type="scientific">Mortierella alpina</name>
    <name type="common">Oleaginous fungus</name>
    <name type="synonym">Mortierella renispora</name>
    <dbReference type="NCBI Taxonomy" id="64518"/>
    <lineage>
        <taxon>Eukaryota</taxon>
        <taxon>Fungi</taxon>
        <taxon>Fungi incertae sedis</taxon>
        <taxon>Mucoromycota</taxon>
        <taxon>Mortierellomycotina</taxon>
        <taxon>Mortierellomycetes</taxon>
        <taxon>Mortierellales</taxon>
        <taxon>Mortierellaceae</taxon>
        <taxon>Mortierella</taxon>
    </lineage>
</organism>